<protein>
    <recommendedName>
        <fullName evidence="9">Exonuclease 1</fullName>
        <ecNumber evidence="9">3.1.-.-</ecNumber>
    </recommendedName>
</protein>
<name>A0A0X3PIY6_SCHSO</name>
<organism evidence="11">
    <name type="scientific">Schistocephalus solidus</name>
    <name type="common">Tapeworm</name>
    <dbReference type="NCBI Taxonomy" id="70667"/>
    <lineage>
        <taxon>Eukaryota</taxon>
        <taxon>Metazoa</taxon>
        <taxon>Spiralia</taxon>
        <taxon>Lophotrochozoa</taxon>
        <taxon>Platyhelminthes</taxon>
        <taxon>Cestoda</taxon>
        <taxon>Eucestoda</taxon>
        <taxon>Diphyllobothriidea</taxon>
        <taxon>Diphyllobothriidae</taxon>
        <taxon>Schistocephalus</taxon>
    </lineage>
</organism>
<dbReference type="EMBL" id="GEEE01011330">
    <property type="protein sequence ID" value="JAP51895.1"/>
    <property type="molecule type" value="Transcribed_RNA"/>
</dbReference>
<evidence type="ECO:0000259" key="10">
    <source>
        <dbReference type="SMART" id="SM00485"/>
    </source>
</evidence>
<dbReference type="FunFam" id="3.40.50.1010:FF:000111">
    <property type="entry name" value="Exonuclease 1"/>
    <property type="match status" value="1"/>
</dbReference>
<dbReference type="SUPFAM" id="SSF88723">
    <property type="entry name" value="PIN domain-like"/>
    <property type="match status" value="1"/>
</dbReference>
<dbReference type="GO" id="GO:0003677">
    <property type="term" value="F:DNA binding"/>
    <property type="evidence" value="ECO:0007669"/>
    <property type="project" value="UniProtKB-UniRule"/>
</dbReference>
<dbReference type="GO" id="GO:0006310">
    <property type="term" value="P:DNA recombination"/>
    <property type="evidence" value="ECO:0007669"/>
    <property type="project" value="TreeGrafter"/>
</dbReference>
<dbReference type="GO" id="GO:0046872">
    <property type="term" value="F:metal ion binding"/>
    <property type="evidence" value="ECO:0007669"/>
    <property type="project" value="UniProtKB-UniRule"/>
</dbReference>
<dbReference type="InterPro" id="IPR029060">
    <property type="entry name" value="PIN-like_dom_sf"/>
</dbReference>
<dbReference type="CDD" id="cd09857">
    <property type="entry name" value="PIN_EXO1"/>
    <property type="match status" value="1"/>
</dbReference>
<sequence length="148" mass="16928">MGVKGLLPFLKKCTRPINIKTFRGYTVAIDAYCWIHRAAYSCAMDLGLGNSTSHYVKYCMKFLQMILSAQLKPVLVFDGSNLPAKAETESRRRKSKKAYKEMAAQYLREGNRKAAQECFERCVDVTPEMARAVMKVDFLYICIAREHI</sequence>
<keyword evidence="3 9" id="KW-0227">DNA damage</keyword>
<keyword evidence="9" id="KW-0267">Excision nuclease</keyword>
<evidence type="ECO:0000256" key="8">
    <source>
        <dbReference type="PROSITE-ProRule" id="PRU00339"/>
    </source>
</evidence>
<accession>A0A0X3PIY6</accession>
<proteinExistence type="inferred from homology"/>
<dbReference type="PRINTS" id="PR00853">
    <property type="entry name" value="XPGRADSUPER"/>
</dbReference>
<evidence type="ECO:0000256" key="2">
    <source>
        <dbReference type="ARBA" id="ARBA00022759"/>
    </source>
</evidence>
<evidence type="ECO:0000256" key="7">
    <source>
        <dbReference type="ARBA" id="ARBA00023242"/>
    </source>
</evidence>
<dbReference type="Gene3D" id="3.40.50.1010">
    <property type="entry name" value="5'-nuclease"/>
    <property type="match status" value="1"/>
</dbReference>
<evidence type="ECO:0000313" key="11">
    <source>
        <dbReference type="EMBL" id="JAP51895.1"/>
    </source>
</evidence>
<dbReference type="InterPro" id="IPR006085">
    <property type="entry name" value="XPG_DNA_repair_N"/>
</dbReference>
<dbReference type="SMART" id="SM00485">
    <property type="entry name" value="XPGN"/>
    <property type="match status" value="1"/>
</dbReference>
<feature type="domain" description="XPG N-terminal" evidence="10">
    <location>
        <begin position="1"/>
        <end position="99"/>
    </location>
</feature>
<evidence type="ECO:0000256" key="3">
    <source>
        <dbReference type="ARBA" id="ARBA00022763"/>
    </source>
</evidence>
<keyword evidence="4 9" id="KW-0269">Exonuclease</keyword>
<keyword evidence="5 9" id="KW-0238">DNA-binding</keyword>
<feature type="repeat" description="TPR" evidence="8">
    <location>
        <begin position="96"/>
        <end position="129"/>
    </location>
</feature>
<dbReference type="Pfam" id="PF00752">
    <property type="entry name" value="XPG_N"/>
    <property type="match status" value="1"/>
</dbReference>
<evidence type="ECO:0000256" key="4">
    <source>
        <dbReference type="ARBA" id="ARBA00022839"/>
    </source>
</evidence>
<dbReference type="PANTHER" id="PTHR11081">
    <property type="entry name" value="FLAP ENDONUCLEASE FAMILY MEMBER"/>
    <property type="match status" value="1"/>
</dbReference>
<keyword evidence="6 9" id="KW-0234">DNA repair</keyword>
<comment type="function">
    <text evidence="9">5'-&gt;3' double-stranded DNA exonuclease which may also possess a cryptic 3'-&gt;5' double-stranded DNA exonuclease activity. Functions in DNA mismatch repair.</text>
</comment>
<comment type="cofactor">
    <cofactor evidence="9">
        <name>Mg(2+)</name>
        <dbReference type="ChEBI" id="CHEBI:18420"/>
    </cofactor>
    <text evidence="9">Binds 2 magnesium ions per subunit. They probably participate in the reaction catalyzed by the enzyme. May bind an additional third magnesium ion after substrate binding.</text>
</comment>
<keyword evidence="9" id="KW-0540">Nuclease</keyword>
<keyword evidence="9" id="KW-0460">Magnesium</keyword>
<dbReference type="GO" id="GO:0017108">
    <property type="term" value="F:5'-flap endonuclease activity"/>
    <property type="evidence" value="ECO:0007669"/>
    <property type="project" value="TreeGrafter"/>
</dbReference>
<dbReference type="InterPro" id="IPR044752">
    <property type="entry name" value="PIN-like_EXO1"/>
</dbReference>
<evidence type="ECO:0000256" key="6">
    <source>
        <dbReference type="ARBA" id="ARBA00023204"/>
    </source>
</evidence>
<dbReference type="EC" id="3.1.-.-" evidence="9"/>
<dbReference type="AlphaFoldDB" id="A0A0X3PIY6"/>
<dbReference type="PANTHER" id="PTHR11081:SF8">
    <property type="entry name" value="EXONUCLEASE 1"/>
    <property type="match status" value="1"/>
</dbReference>
<evidence type="ECO:0000256" key="5">
    <source>
        <dbReference type="ARBA" id="ARBA00023125"/>
    </source>
</evidence>
<dbReference type="GO" id="GO:0035312">
    <property type="term" value="F:5'-3' DNA exonuclease activity"/>
    <property type="evidence" value="ECO:0007669"/>
    <property type="project" value="UniProtKB-UniRule"/>
</dbReference>
<evidence type="ECO:0000256" key="9">
    <source>
        <dbReference type="RuleBase" id="RU910737"/>
    </source>
</evidence>
<dbReference type="InterPro" id="IPR019734">
    <property type="entry name" value="TPR_rpt"/>
</dbReference>
<reference evidence="11" key="1">
    <citation type="submission" date="2016-01" db="EMBL/GenBank/DDBJ databases">
        <title>Reference transcriptome for the parasite Schistocephalus solidus: insights into the molecular evolution of parasitism.</title>
        <authorList>
            <person name="Hebert F.O."/>
            <person name="Grambauer S."/>
            <person name="Barber I."/>
            <person name="Landry C.R."/>
            <person name="Aubin-Horth N."/>
        </authorList>
    </citation>
    <scope>NUCLEOTIDE SEQUENCE</scope>
</reference>
<evidence type="ECO:0000256" key="1">
    <source>
        <dbReference type="ARBA" id="ARBA00004123"/>
    </source>
</evidence>
<keyword evidence="8" id="KW-0802">TPR repeat</keyword>
<dbReference type="PROSITE" id="PS50005">
    <property type="entry name" value="TPR"/>
    <property type="match status" value="1"/>
</dbReference>
<keyword evidence="9" id="KW-0228">DNA excision</keyword>
<keyword evidence="9" id="KW-0378">Hydrolase</keyword>
<comment type="subcellular location">
    <subcellularLocation>
        <location evidence="1 9">Nucleus</location>
    </subcellularLocation>
</comment>
<keyword evidence="2" id="KW-0255">Endonuclease</keyword>
<keyword evidence="7 9" id="KW-0539">Nucleus</keyword>
<comment type="similarity">
    <text evidence="9">Belongs to the XPG/RAD2 endonuclease family. EXO1 subfamily.</text>
</comment>
<dbReference type="InterPro" id="IPR006084">
    <property type="entry name" value="XPG/Rad2"/>
</dbReference>
<dbReference type="InterPro" id="IPR019974">
    <property type="entry name" value="XPG_CS"/>
</dbReference>
<dbReference type="GO" id="GO:0006298">
    <property type="term" value="P:mismatch repair"/>
    <property type="evidence" value="ECO:0007669"/>
    <property type="project" value="TreeGrafter"/>
</dbReference>
<dbReference type="PROSITE" id="PS00841">
    <property type="entry name" value="XPG_1"/>
    <property type="match status" value="1"/>
</dbReference>
<keyword evidence="9" id="KW-0479">Metal-binding</keyword>
<gene>
    <name evidence="11" type="primary">EXO1</name>
    <name evidence="11" type="ORF">TR88721</name>
</gene>
<dbReference type="GO" id="GO:0005634">
    <property type="term" value="C:nucleus"/>
    <property type="evidence" value="ECO:0007669"/>
    <property type="project" value="UniProtKB-SubCell"/>
</dbReference>